<evidence type="ECO:0000313" key="1">
    <source>
        <dbReference type="EMBL" id="KAI0055001.1"/>
    </source>
</evidence>
<dbReference type="EMBL" id="MU277321">
    <property type="protein sequence ID" value="KAI0055001.1"/>
    <property type="molecule type" value="Genomic_DNA"/>
</dbReference>
<gene>
    <name evidence="1" type="ORF">BV25DRAFT_1843270</name>
</gene>
<protein>
    <submittedName>
        <fullName evidence="1">Uncharacterized protein</fullName>
    </submittedName>
</protein>
<reference evidence="1" key="1">
    <citation type="submission" date="2021-03" db="EMBL/GenBank/DDBJ databases">
        <authorList>
            <consortium name="DOE Joint Genome Institute"/>
            <person name="Ahrendt S."/>
            <person name="Looney B.P."/>
            <person name="Miyauchi S."/>
            <person name="Morin E."/>
            <person name="Drula E."/>
            <person name="Courty P.E."/>
            <person name="Chicoki N."/>
            <person name="Fauchery L."/>
            <person name="Kohler A."/>
            <person name="Kuo A."/>
            <person name="Labutti K."/>
            <person name="Pangilinan J."/>
            <person name="Lipzen A."/>
            <person name="Riley R."/>
            <person name="Andreopoulos W."/>
            <person name="He G."/>
            <person name="Johnson J."/>
            <person name="Barry K.W."/>
            <person name="Grigoriev I.V."/>
            <person name="Nagy L."/>
            <person name="Hibbett D."/>
            <person name="Henrissat B."/>
            <person name="Matheny P.B."/>
            <person name="Labbe J."/>
            <person name="Martin F."/>
        </authorList>
    </citation>
    <scope>NUCLEOTIDE SEQUENCE</scope>
    <source>
        <strain evidence="1">HHB10654</strain>
    </source>
</reference>
<accession>A0ACB8SGH1</accession>
<organism evidence="1 2">
    <name type="scientific">Artomyces pyxidatus</name>
    <dbReference type="NCBI Taxonomy" id="48021"/>
    <lineage>
        <taxon>Eukaryota</taxon>
        <taxon>Fungi</taxon>
        <taxon>Dikarya</taxon>
        <taxon>Basidiomycota</taxon>
        <taxon>Agaricomycotina</taxon>
        <taxon>Agaricomycetes</taxon>
        <taxon>Russulales</taxon>
        <taxon>Auriscalpiaceae</taxon>
        <taxon>Artomyces</taxon>
    </lineage>
</organism>
<name>A0ACB8SGH1_9AGAM</name>
<sequence length="233" mass="26172">MNDLHGMLSDLSFSATCIPFKLLYSRDTHYHRTPGDFGESEECVLTRSVEISGEQAHALIIFELSSHLPTYLRFVGRVVSTSFKDRGGQPIPHVSSTFVPLYFADALAMQQMLGDMSALPDGNLCYHPFQSITAAFRAERHLPSDTQGITITFRPFDSLFDGRTDYTLPDERDLMPQLPIGQLQPDDLAVYAISVQRFYIPQQGRYTKYWTAALKLDSITLLQHSSETTSPAV</sequence>
<dbReference type="Proteomes" id="UP000814140">
    <property type="component" value="Unassembled WGS sequence"/>
</dbReference>
<evidence type="ECO:0000313" key="2">
    <source>
        <dbReference type="Proteomes" id="UP000814140"/>
    </source>
</evidence>
<reference evidence="1" key="2">
    <citation type="journal article" date="2022" name="New Phytol.">
        <title>Evolutionary transition to the ectomycorrhizal habit in the genomes of a hyperdiverse lineage of mushroom-forming fungi.</title>
        <authorList>
            <person name="Looney B."/>
            <person name="Miyauchi S."/>
            <person name="Morin E."/>
            <person name="Drula E."/>
            <person name="Courty P.E."/>
            <person name="Kohler A."/>
            <person name="Kuo A."/>
            <person name="LaButti K."/>
            <person name="Pangilinan J."/>
            <person name="Lipzen A."/>
            <person name="Riley R."/>
            <person name="Andreopoulos W."/>
            <person name="He G."/>
            <person name="Johnson J."/>
            <person name="Nolan M."/>
            <person name="Tritt A."/>
            <person name="Barry K.W."/>
            <person name="Grigoriev I.V."/>
            <person name="Nagy L.G."/>
            <person name="Hibbett D."/>
            <person name="Henrissat B."/>
            <person name="Matheny P.B."/>
            <person name="Labbe J."/>
            <person name="Martin F.M."/>
        </authorList>
    </citation>
    <scope>NUCLEOTIDE SEQUENCE</scope>
    <source>
        <strain evidence="1">HHB10654</strain>
    </source>
</reference>
<keyword evidence="2" id="KW-1185">Reference proteome</keyword>
<comment type="caution">
    <text evidence="1">The sequence shown here is derived from an EMBL/GenBank/DDBJ whole genome shotgun (WGS) entry which is preliminary data.</text>
</comment>
<proteinExistence type="predicted"/>